<dbReference type="Proteomes" id="UP001627154">
    <property type="component" value="Unassembled WGS sequence"/>
</dbReference>
<evidence type="ECO:0000313" key="2">
    <source>
        <dbReference type="EMBL" id="KAL3390833.1"/>
    </source>
</evidence>
<comment type="caution">
    <text evidence="2">The sequence shown here is derived from an EMBL/GenBank/DDBJ whole genome shotgun (WGS) entry which is preliminary data.</text>
</comment>
<proteinExistence type="predicted"/>
<sequence length="248" mass="29134">MVPEVVTKLLIIEERMVSPYIPFMQIKALQPYAFNSQLSLKGSVVNIATDINEMIQILPRSFDELSIIQIKLKRHIDHKSDYMFETIKPSKICEALKYLQNTPLYKDNEIKINEEFFTNYENNNNDLDFIIDEADIDQIERNSQDNNLQILNKLKSHENIPLEPYELNDEVLVIDNNKRTEQRIEPIIIAPGQDKSPLPWHKIKNLAELCFPRIFGGYPMDKLNKLTYGERVLSEVRRKDRRSRYQPG</sequence>
<feature type="domain" description="DUF6570" evidence="1">
    <location>
        <begin position="2"/>
        <end position="115"/>
    </location>
</feature>
<gene>
    <name evidence="2" type="ORF">TKK_014300</name>
</gene>
<dbReference type="InterPro" id="IPR046700">
    <property type="entry name" value="DUF6570"/>
</dbReference>
<dbReference type="EMBL" id="JBJJXI010000114">
    <property type="protein sequence ID" value="KAL3390833.1"/>
    <property type="molecule type" value="Genomic_DNA"/>
</dbReference>
<evidence type="ECO:0000313" key="3">
    <source>
        <dbReference type="Proteomes" id="UP001627154"/>
    </source>
</evidence>
<organism evidence="2 3">
    <name type="scientific">Trichogramma kaykai</name>
    <dbReference type="NCBI Taxonomy" id="54128"/>
    <lineage>
        <taxon>Eukaryota</taxon>
        <taxon>Metazoa</taxon>
        <taxon>Ecdysozoa</taxon>
        <taxon>Arthropoda</taxon>
        <taxon>Hexapoda</taxon>
        <taxon>Insecta</taxon>
        <taxon>Pterygota</taxon>
        <taxon>Neoptera</taxon>
        <taxon>Endopterygota</taxon>
        <taxon>Hymenoptera</taxon>
        <taxon>Apocrita</taxon>
        <taxon>Proctotrupomorpha</taxon>
        <taxon>Chalcidoidea</taxon>
        <taxon>Trichogrammatidae</taxon>
        <taxon>Trichogramma</taxon>
    </lineage>
</organism>
<reference evidence="2 3" key="1">
    <citation type="journal article" date="2024" name="bioRxiv">
        <title>A reference genome for Trichogramma kaykai: A tiny desert-dwelling parasitoid wasp with competing sex-ratio distorters.</title>
        <authorList>
            <person name="Culotta J."/>
            <person name="Lindsey A.R."/>
        </authorList>
    </citation>
    <scope>NUCLEOTIDE SEQUENCE [LARGE SCALE GENOMIC DNA]</scope>
    <source>
        <strain evidence="2 3">KSX58</strain>
    </source>
</reference>
<evidence type="ECO:0000259" key="1">
    <source>
        <dbReference type="Pfam" id="PF20209"/>
    </source>
</evidence>
<dbReference type="AlphaFoldDB" id="A0ABD2WCW2"/>
<keyword evidence="3" id="KW-1185">Reference proteome</keyword>
<name>A0ABD2WCW2_9HYME</name>
<accession>A0ABD2WCW2</accession>
<dbReference type="Pfam" id="PF20209">
    <property type="entry name" value="DUF6570"/>
    <property type="match status" value="1"/>
</dbReference>
<protein>
    <recommendedName>
        <fullName evidence="1">DUF6570 domain-containing protein</fullName>
    </recommendedName>
</protein>